<feature type="non-terminal residue" evidence="1">
    <location>
        <position position="1"/>
    </location>
</feature>
<sequence>GNCGLVLMTKTQLEAWSDTATPLSVDELSDTTALLRGSLIHLATKKITLAGTNTTVDFPEHDAVSMIVEIYQKDVGQTQWEAAIK</sequence>
<dbReference type="AlphaFoldDB" id="A0A812NE47"/>
<comment type="caution">
    <text evidence="1">The sequence shown here is derived from an EMBL/GenBank/DDBJ whole genome shotgun (WGS) entry which is preliminary data.</text>
</comment>
<name>A0A812NE47_SYMPI</name>
<accession>A0A812NE47</accession>
<evidence type="ECO:0000313" key="1">
    <source>
        <dbReference type="EMBL" id="CAE7316342.1"/>
    </source>
</evidence>
<dbReference type="EMBL" id="CAJNIZ010011181">
    <property type="protein sequence ID" value="CAE7316342.1"/>
    <property type="molecule type" value="Genomic_DNA"/>
</dbReference>
<organism evidence="1 2">
    <name type="scientific">Symbiodinium pilosum</name>
    <name type="common">Dinoflagellate</name>
    <dbReference type="NCBI Taxonomy" id="2952"/>
    <lineage>
        <taxon>Eukaryota</taxon>
        <taxon>Sar</taxon>
        <taxon>Alveolata</taxon>
        <taxon>Dinophyceae</taxon>
        <taxon>Suessiales</taxon>
        <taxon>Symbiodiniaceae</taxon>
        <taxon>Symbiodinium</taxon>
    </lineage>
</organism>
<reference evidence="1" key="1">
    <citation type="submission" date="2021-02" db="EMBL/GenBank/DDBJ databases">
        <authorList>
            <person name="Dougan E. K."/>
            <person name="Rhodes N."/>
            <person name="Thang M."/>
            <person name="Chan C."/>
        </authorList>
    </citation>
    <scope>NUCLEOTIDE SEQUENCE</scope>
</reference>
<feature type="non-terminal residue" evidence="1">
    <location>
        <position position="85"/>
    </location>
</feature>
<evidence type="ECO:0000313" key="2">
    <source>
        <dbReference type="Proteomes" id="UP000649617"/>
    </source>
</evidence>
<keyword evidence="2" id="KW-1185">Reference proteome</keyword>
<dbReference type="Proteomes" id="UP000649617">
    <property type="component" value="Unassembled WGS sequence"/>
</dbReference>
<protein>
    <submittedName>
        <fullName evidence="1">Uncharacterized protein</fullName>
    </submittedName>
</protein>
<gene>
    <name evidence="1" type="ORF">SPIL2461_LOCUS7267</name>
</gene>
<proteinExistence type="predicted"/>